<proteinExistence type="predicted"/>
<dbReference type="InterPro" id="IPR000914">
    <property type="entry name" value="SBP_5_dom"/>
</dbReference>
<organism evidence="1 2">
    <name type="scientific">Actinoalloteichus hoggarensis</name>
    <dbReference type="NCBI Taxonomy" id="1470176"/>
    <lineage>
        <taxon>Bacteria</taxon>
        <taxon>Bacillati</taxon>
        <taxon>Actinomycetota</taxon>
        <taxon>Actinomycetes</taxon>
        <taxon>Pseudonocardiales</taxon>
        <taxon>Pseudonocardiaceae</taxon>
        <taxon>Actinoalloteichus</taxon>
    </lineage>
</organism>
<dbReference type="RefSeq" id="WP_093940835.1">
    <property type="nucleotide sequence ID" value="NZ_CP022521.1"/>
</dbReference>
<dbReference type="Gene3D" id="3.40.190.10">
    <property type="entry name" value="Periplasmic binding protein-like II"/>
    <property type="match status" value="1"/>
</dbReference>
<dbReference type="Proteomes" id="UP000204221">
    <property type="component" value="Chromosome"/>
</dbReference>
<dbReference type="PIRSF" id="PIRSF002741">
    <property type="entry name" value="MppA"/>
    <property type="match status" value="1"/>
</dbReference>
<dbReference type="GO" id="GO:0042597">
    <property type="term" value="C:periplasmic space"/>
    <property type="evidence" value="ECO:0007669"/>
    <property type="project" value="UniProtKB-ARBA"/>
</dbReference>
<dbReference type="Gene3D" id="3.90.76.10">
    <property type="entry name" value="Dipeptide-binding Protein, Domain 1"/>
    <property type="match status" value="1"/>
</dbReference>
<dbReference type="CDD" id="cd08509">
    <property type="entry name" value="PBP2_TmCBP_oligosaccharides_like"/>
    <property type="match status" value="1"/>
</dbReference>
<dbReference type="Pfam" id="PF00496">
    <property type="entry name" value="SBP_bac_5"/>
    <property type="match status" value="1"/>
</dbReference>
<evidence type="ECO:0000313" key="1">
    <source>
        <dbReference type="EMBL" id="ASO19311.1"/>
    </source>
</evidence>
<dbReference type="GO" id="GO:1904680">
    <property type="term" value="F:peptide transmembrane transporter activity"/>
    <property type="evidence" value="ECO:0007669"/>
    <property type="project" value="TreeGrafter"/>
</dbReference>
<dbReference type="AlphaFoldDB" id="A0A221W172"/>
<reference evidence="1 2" key="1">
    <citation type="submission" date="2017-07" db="EMBL/GenBank/DDBJ databases">
        <title>Complete genome sequence of Actinoalloteichus hoggarensis DSM 45943, type strain of Actinoalloteichus hoggarensis.</title>
        <authorList>
            <person name="Ruckert C."/>
            <person name="Nouioui I."/>
            <person name="Willmese J."/>
            <person name="van Wezel G."/>
            <person name="Klenk H.-P."/>
            <person name="Kalinowski J."/>
            <person name="Zotchev S.B."/>
        </authorList>
    </citation>
    <scope>NUCLEOTIDE SEQUENCE [LARGE SCALE GENOMIC DNA]</scope>
    <source>
        <strain evidence="1 2">DSM 45943</strain>
    </source>
</reference>
<dbReference type="InterPro" id="IPR030678">
    <property type="entry name" value="Peptide/Ni-bd"/>
</dbReference>
<dbReference type="PROSITE" id="PS51318">
    <property type="entry name" value="TAT"/>
    <property type="match status" value="1"/>
</dbReference>
<name>A0A221W172_9PSEU</name>
<dbReference type="OrthoDB" id="9764591at2"/>
<accession>A0A221W172</accession>
<sequence>MTVLTRRRRSLAALAGALALALVAGCAGAPEPGSPARSITAYTGATGQLTANFNPYILSSNQPGRGIIYETLMFLNRARADEPLPRLAEEYDWNDDGTAITFRLREGVQWTDGEPFTSADVVFTFELMQEHEALNTSSLPIESVEAAGDAEVTITFSRPAYTDLWTIASDTFIVPEHIWSDVEDPVTFGNAEPVGTGAFALESFSAQSYELTANEEYWDEGKPHLDSIRFVSHSGNQSALSALTAGQIDWASIFIPDIENTYGSRAEGNHYEVTPVYISTLGANLDEGPTSDLAVRQAIYRGIDRDQVNELNYDGLSTPATPGMLMLPREERFLAEELEGVVPTHEPDEARRILQDAGYTEGADGVFVSPDGEPLSIEVKVVTGYTDQIAALDVMRQQLAEVGIDLQPREVSFASFVADRDNGDFELVIDNLYGGVTPFTLYEDFYSSAAAPPIGQPAAKNFARFRSDVVDEALEEVAATEDEEAHAEAYARIQSEIAEQLPYIPILQSMALTQFAGAKVTGFPTADDPYALPMTHSSPDLGIVAANLRPAG</sequence>
<dbReference type="InterPro" id="IPR006311">
    <property type="entry name" value="TAT_signal"/>
</dbReference>
<keyword evidence="2" id="KW-1185">Reference proteome</keyword>
<gene>
    <name evidence="1" type="primary">appA2</name>
    <name evidence="1" type="ORF">AHOG_08330</name>
</gene>
<dbReference type="SUPFAM" id="SSF53850">
    <property type="entry name" value="Periplasmic binding protein-like II"/>
    <property type="match status" value="1"/>
</dbReference>
<dbReference type="InterPro" id="IPR039424">
    <property type="entry name" value="SBP_5"/>
</dbReference>
<dbReference type="Gene3D" id="3.10.105.10">
    <property type="entry name" value="Dipeptide-binding Protein, Domain 3"/>
    <property type="match status" value="1"/>
</dbReference>
<dbReference type="PANTHER" id="PTHR30290">
    <property type="entry name" value="PERIPLASMIC BINDING COMPONENT OF ABC TRANSPORTER"/>
    <property type="match status" value="1"/>
</dbReference>
<dbReference type="EMBL" id="CP022521">
    <property type="protein sequence ID" value="ASO19311.1"/>
    <property type="molecule type" value="Genomic_DNA"/>
</dbReference>
<evidence type="ECO:0000313" key="2">
    <source>
        <dbReference type="Proteomes" id="UP000204221"/>
    </source>
</evidence>
<dbReference type="GO" id="GO:0043190">
    <property type="term" value="C:ATP-binding cassette (ABC) transporter complex"/>
    <property type="evidence" value="ECO:0007669"/>
    <property type="project" value="InterPro"/>
</dbReference>
<protein>
    <submittedName>
        <fullName evidence="1">Oligopeptide-binding protein AppA</fullName>
    </submittedName>
</protein>
<dbReference type="KEGG" id="ahg:AHOG_08330"/>
<dbReference type="PROSITE" id="PS51257">
    <property type="entry name" value="PROKAR_LIPOPROTEIN"/>
    <property type="match status" value="1"/>
</dbReference>
<dbReference type="GO" id="GO:0015833">
    <property type="term" value="P:peptide transport"/>
    <property type="evidence" value="ECO:0007669"/>
    <property type="project" value="TreeGrafter"/>
</dbReference>